<keyword evidence="11" id="KW-1185">Reference proteome</keyword>
<evidence type="ECO:0000256" key="6">
    <source>
        <dbReference type="ARBA" id="ARBA00023136"/>
    </source>
</evidence>
<feature type="transmembrane region" description="Helical" evidence="7">
    <location>
        <begin position="55"/>
        <end position="72"/>
    </location>
</feature>
<evidence type="ECO:0000259" key="9">
    <source>
        <dbReference type="PROSITE" id="PS50929"/>
    </source>
</evidence>
<dbReference type="EMBL" id="JAMJEV010000012">
    <property type="protein sequence ID" value="MDO0824239.1"/>
    <property type="molecule type" value="Genomic_DNA"/>
</dbReference>
<dbReference type="InterPro" id="IPR003593">
    <property type="entry name" value="AAA+_ATPase"/>
</dbReference>
<dbReference type="PROSITE" id="PS50929">
    <property type="entry name" value="ABC_TM1F"/>
    <property type="match status" value="1"/>
</dbReference>
<feature type="transmembrane region" description="Helical" evidence="7">
    <location>
        <begin position="20"/>
        <end position="43"/>
    </location>
</feature>
<dbReference type="CDD" id="cd18585">
    <property type="entry name" value="ABC_6TM_CydC"/>
    <property type="match status" value="1"/>
</dbReference>
<dbReference type="PROSITE" id="PS00211">
    <property type="entry name" value="ABC_TRANSPORTER_1"/>
    <property type="match status" value="1"/>
</dbReference>
<dbReference type="Gene3D" id="3.40.50.300">
    <property type="entry name" value="P-loop containing nucleotide triphosphate hydrolases"/>
    <property type="match status" value="1"/>
</dbReference>
<dbReference type="InterPro" id="IPR014223">
    <property type="entry name" value="ABC_CydC/D"/>
</dbReference>
<comment type="subcellular location">
    <subcellularLocation>
        <location evidence="1">Cell membrane</location>
        <topology evidence="1">Multi-pass membrane protein</topology>
    </subcellularLocation>
</comment>
<accession>A0ABT8QUV3</accession>
<dbReference type="SUPFAM" id="SSF90123">
    <property type="entry name" value="ABC transporter transmembrane region"/>
    <property type="match status" value="1"/>
</dbReference>
<dbReference type="PROSITE" id="PS50893">
    <property type="entry name" value="ABC_TRANSPORTER_2"/>
    <property type="match status" value="1"/>
</dbReference>
<dbReference type="InterPro" id="IPR017871">
    <property type="entry name" value="ABC_transporter-like_CS"/>
</dbReference>
<keyword evidence="4" id="KW-0067">ATP-binding</keyword>
<keyword evidence="6 7" id="KW-0472">Membrane</keyword>
<dbReference type="PANTHER" id="PTHR43394:SF1">
    <property type="entry name" value="ATP-BINDING CASSETTE SUB-FAMILY B MEMBER 10, MITOCHONDRIAL"/>
    <property type="match status" value="1"/>
</dbReference>
<dbReference type="InterPro" id="IPR011527">
    <property type="entry name" value="ABC1_TM_dom"/>
</dbReference>
<dbReference type="PANTHER" id="PTHR43394">
    <property type="entry name" value="ATP-DEPENDENT PERMEASE MDL1, MITOCHONDRIAL"/>
    <property type="match status" value="1"/>
</dbReference>
<dbReference type="SUPFAM" id="SSF52540">
    <property type="entry name" value="P-loop containing nucleoside triphosphate hydrolases"/>
    <property type="match status" value="1"/>
</dbReference>
<evidence type="ECO:0000256" key="7">
    <source>
        <dbReference type="SAM" id="Phobius"/>
    </source>
</evidence>
<keyword evidence="2 7" id="KW-0812">Transmembrane</keyword>
<dbReference type="Gene3D" id="1.20.1560.10">
    <property type="entry name" value="ABC transporter type 1, transmembrane domain"/>
    <property type="match status" value="1"/>
</dbReference>
<evidence type="ECO:0000259" key="8">
    <source>
        <dbReference type="PROSITE" id="PS50893"/>
    </source>
</evidence>
<dbReference type="InterPro" id="IPR003439">
    <property type="entry name" value="ABC_transporter-like_ATP-bd"/>
</dbReference>
<organism evidence="10 11">
    <name type="scientific">Desulfosporosinus nitroreducens</name>
    <dbReference type="NCBI Taxonomy" id="2018668"/>
    <lineage>
        <taxon>Bacteria</taxon>
        <taxon>Bacillati</taxon>
        <taxon>Bacillota</taxon>
        <taxon>Clostridia</taxon>
        <taxon>Eubacteriales</taxon>
        <taxon>Desulfitobacteriaceae</taxon>
        <taxon>Desulfosporosinus</taxon>
    </lineage>
</organism>
<gene>
    <name evidence="10" type="primary">cydC</name>
    <name evidence="10" type="ORF">M8H41_15450</name>
</gene>
<protein>
    <submittedName>
        <fullName evidence="10">Thiol reductant ABC exporter subunit CydC</fullName>
    </submittedName>
</protein>
<reference evidence="10" key="1">
    <citation type="submission" date="2022-05" db="EMBL/GenBank/DDBJ databases">
        <title>Expanded diversity of anoxic marine methylotrophy in a Black Sea sulfate reducing microorganism.</title>
        <authorList>
            <person name="Fischer P.Q."/>
            <person name="Stams A.J.M."/>
            <person name="Villanueva L."/>
            <person name="Sousa D.Z."/>
        </authorList>
    </citation>
    <scope>NUCLEOTIDE SEQUENCE</scope>
    <source>
        <strain evidence="10">P130</strain>
    </source>
</reference>
<dbReference type="SMART" id="SM00382">
    <property type="entry name" value="AAA"/>
    <property type="match status" value="1"/>
</dbReference>
<evidence type="ECO:0000313" key="10">
    <source>
        <dbReference type="EMBL" id="MDO0824239.1"/>
    </source>
</evidence>
<evidence type="ECO:0000256" key="3">
    <source>
        <dbReference type="ARBA" id="ARBA00022741"/>
    </source>
</evidence>
<dbReference type="InterPro" id="IPR039421">
    <property type="entry name" value="Type_1_exporter"/>
</dbReference>
<dbReference type="Proteomes" id="UP001176021">
    <property type="component" value="Unassembled WGS sequence"/>
</dbReference>
<sequence length="591" mass="66353">MKSTTWLIHLILPYWRRILLALILSALTITSHIGLMATSAYLLARAALHPPVLDLMVTIVGVRFFGLSRAVFRYLERYVSHDVTFRVLSRIRVKFYQGLEPLAPALLLNFRSADLLRRIVADVETQQNLFLKVLSPPIVALLVLCGYGFFLARYDMRFTVILAASFLMAGLVIPWLIKSLSKRAGHHLITLRAELNSQVGDSLLGITELAAYGQVQSHLEKIRNTNQKLTNHQRRVAWLSAFSLALTGMLANLSMWMILVLGIILVEKGKLSGVNLGMLALGTLSSFEALFPLALVPHHLEQNRAAADRLLELIEAEPAIKDHEAVFAKPQEMSLTFHEVSFKYGESEPWALKQLSLQIAEKGKVAIVGASGAGKTSIVNLLLRFWEYNEGRIELGGQSLQQYTQEEVRDFVGVVTQRTHIFNATIRENLLLAKPGASEEELILASQRAKLHDFVQSLPKGYDSLVGEGGFKLSGGQRQRLAIARVLLKNAPILILDEAMEGLDPITERDVLEEVYKLMDGRTTLVITHHISGLERMDEILVLDQGQVVEHGKHRELLQKKGFYRKLWDRREVTPSIQHRTKETEVALNLL</sequence>
<dbReference type="NCBIfam" id="TIGR02868">
    <property type="entry name" value="CydC"/>
    <property type="match status" value="1"/>
</dbReference>
<name>A0ABT8QUV3_9FIRM</name>
<feature type="transmembrane region" description="Helical" evidence="7">
    <location>
        <begin position="129"/>
        <end position="150"/>
    </location>
</feature>
<feature type="transmembrane region" description="Helical" evidence="7">
    <location>
        <begin position="156"/>
        <end position="177"/>
    </location>
</feature>
<feature type="domain" description="ABC transmembrane type-1" evidence="9">
    <location>
        <begin position="19"/>
        <end position="302"/>
    </location>
</feature>
<keyword evidence="3" id="KW-0547">Nucleotide-binding</keyword>
<dbReference type="Pfam" id="PF00664">
    <property type="entry name" value="ABC_membrane"/>
    <property type="match status" value="1"/>
</dbReference>
<evidence type="ECO:0000256" key="4">
    <source>
        <dbReference type="ARBA" id="ARBA00022840"/>
    </source>
</evidence>
<evidence type="ECO:0000256" key="2">
    <source>
        <dbReference type="ARBA" id="ARBA00022692"/>
    </source>
</evidence>
<evidence type="ECO:0000256" key="5">
    <source>
        <dbReference type="ARBA" id="ARBA00022989"/>
    </source>
</evidence>
<dbReference type="InterPro" id="IPR027417">
    <property type="entry name" value="P-loop_NTPase"/>
</dbReference>
<feature type="domain" description="ABC transporter" evidence="8">
    <location>
        <begin position="335"/>
        <end position="570"/>
    </location>
</feature>
<dbReference type="RefSeq" id="WP_302049223.1">
    <property type="nucleotide sequence ID" value="NZ_JAMJEV010000012.1"/>
</dbReference>
<evidence type="ECO:0000256" key="1">
    <source>
        <dbReference type="ARBA" id="ARBA00004651"/>
    </source>
</evidence>
<feature type="transmembrane region" description="Helical" evidence="7">
    <location>
        <begin position="236"/>
        <end position="264"/>
    </location>
</feature>
<comment type="caution">
    <text evidence="10">The sequence shown here is derived from an EMBL/GenBank/DDBJ whole genome shotgun (WGS) entry which is preliminary data.</text>
</comment>
<evidence type="ECO:0000313" key="11">
    <source>
        <dbReference type="Proteomes" id="UP001176021"/>
    </source>
</evidence>
<dbReference type="Pfam" id="PF00005">
    <property type="entry name" value="ABC_tran"/>
    <property type="match status" value="1"/>
</dbReference>
<dbReference type="InterPro" id="IPR036640">
    <property type="entry name" value="ABC1_TM_sf"/>
</dbReference>
<keyword evidence="5 7" id="KW-1133">Transmembrane helix</keyword>
<proteinExistence type="predicted"/>